<reference evidence="1" key="1">
    <citation type="submission" date="2021-06" db="EMBL/GenBank/DDBJ databases">
        <authorList>
            <person name="Kallberg Y."/>
            <person name="Tangrot J."/>
            <person name="Rosling A."/>
        </authorList>
    </citation>
    <scope>NUCLEOTIDE SEQUENCE</scope>
    <source>
        <strain evidence="1">MA461A</strain>
    </source>
</reference>
<feature type="non-terminal residue" evidence="1">
    <location>
        <position position="1"/>
    </location>
</feature>
<comment type="caution">
    <text evidence="1">The sequence shown here is derived from an EMBL/GenBank/DDBJ whole genome shotgun (WGS) entry which is preliminary data.</text>
</comment>
<protein>
    <submittedName>
        <fullName evidence="1">10300_t:CDS:1</fullName>
    </submittedName>
</protein>
<name>A0ACA9QGR0_9GLOM</name>
<dbReference type="Proteomes" id="UP000789920">
    <property type="component" value="Unassembled WGS sequence"/>
</dbReference>
<proteinExistence type="predicted"/>
<gene>
    <name evidence="1" type="ORF">RPERSI_LOCUS14204</name>
</gene>
<evidence type="ECO:0000313" key="1">
    <source>
        <dbReference type="EMBL" id="CAG8751222.1"/>
    </source>
</evidence>
<dbReference type="EMBL" id="CAJVQC010032459">
    <property type="protein sequence ID" value="CAG8751222.1"/>
    <property type="molecule type" value="Genomic_DNA"/>
</dbReference>
<accession>A0ACA9QGR0</accession>
<keyword evidence="2" id="KW-1185">Reference proteome</keyword>
<organism evidence="1 2">
    <name type="scientific">Racocetra persica</name>
    <dbReference type="NCBI Taxonomy" id="160502"/>
    <lineage>
        <taxon>Eukaryota</taxon>
        <taxon>Fungi</taxon>
        <taxon>Fungi incertae sedis</taxon>
        <taxon>Mucoromycota</taxon>
        <taxon>Glomeromycotina</taxon>
        <taxon>Glomeromycetes</taxon>
        <taxon>Diversisporales</taxon>
        <taxon>Gigasporaceae</taxon>
        <taxon>Racocetra</taxon>
    </lineage>
</organism>
<evidence type="ECO:0000313" key="2">
    <source>
        <dbReference type="Proteomes" id="UP000789920"/>
    </source>
</evidence>
<sequence>VMIKQNTPLNIQTIENFPMAFDLSISPVFDIFTATVQDPSTTDDEITFFHLKRDAYDGIMTFQVTMLVLCKYDPKGHHMNVAEATKCQPIISVARKLVTLKNRKTRNGELKKLAKKLDSPNKTTRKGKQPYSDSTQEESSSQAKRLRTAATNINKEADTDPGPENTVSETQNSATEQSLNDSQDDQSICEVISSDQEDEEMSENTYSP</sequence>